<feature type="domain" description="N-acetyltransferase" evidence="4">
    <location>
        <begin position="13"/>
        <end position="183"/>
    </location>
</feature>
<dbReference type="Gene3D" id="3.40.630.30">
    <property type="match status" value="1"/>
</dbReference>
<name>A0A516GZJ1_9PROT</name>
<evidence type="ECO:0000313" key="5">
    <source>
        <dbReference type="EMBL" id="QDO96943.1"/>
    </source>
</evidence>
<evidence type="ECO:0000256" key="3">
    <source>
        <dbReference type="ARBA" id="ARBA00038502"/>
    </source>
</evidence>
<keyword evidence="6" id="KW-1185">Reference proteome</keyword>
<evidence type="ECO:0000256" key="1">
    <source>
        <dbReference type="ARBA" id="ARBA00022679"/>
    </source>
</evidence>
<dbReference type="OrthoDB" id="9801669at2"/>
<keyword evidence="2" id="KW-0012">Acyltransferase</keyword>
<dbReference type="AlphaFoldDB" id="A0A516GZJ1"/>
<dbReference type="EMBL" id="CP041636">
    <property type="protein sequence ID" value="QDO96943.1"/>
    <property type="molecule type" value="Genomic_DNA"/>
</dbReference>
<sequence length="195" mass="21789">MPDAFPTLKSERLVLRAFVPDDEVAFQQFAVKEDFWKFLPGPALDSGLVKRFIAARVIEAETPTGHDWLFCVAERQMERAIGMVRLSVASAEHRQGNIGFSFDGTIRGKGYASEAVQAALRFGFAELGLHRITALADVENIRSHAVLKKLGFRLEGRLQQNFNVRGEWRDCDLFALLRSEWPPHDHHGSGGTALA</sequence>
<dbReference type="InterPro" id="IPR051531">
    <property type="entry name" value="N-acetyltransferase"/>
</dbReference>
<protein>
    <submittedName>
        <fullName evidence="5">GNAT family N-acetyltransferase</fullName>
    </submittedName>
</protein>
<evidence type="ECO:0000256" key="2">
    <source>
        <dbReference type="ARBA" id="ARBA00023315"/>
    </source>
</evidence>
<evidence type="ECO:0000313" key="6">
    <source>
        <dbReference type="Proteomes" id="UP000317496"/>
    </source>
</evidence>
<dbReference type="KEGG" id="fer:FNB15_06485"/>
<accession>A0A516GZJ1</accession>
<proteinExistence type="inferred from homology"/>
<dbReference type="InterPro" id="IPR000182">
    <property type="entry name" value="GNAT_dom"/>
</dbReference>
<dbReference type="RefSeq" id="WP_144067924.1">
    <property type="nucleotide sequence ID" value="NZ_CP041636.1"/>
</dbReference>
<comment type="similarity">
    <text evidence="3">Belongs to the acetyltransferase family. RimJ subfamily.</text>
</comment>
<dbReference type="GO" id="GO:0016747">
    <property type="term" value="F:acyltransferase activity, transferring groups other than amino-acyl groups"/>
    <property type="evidence" value="ECO:0007669"/>
    <property type="project" value="InterPro"/>
</dbReference>
<dbReference type="PANTHER" id="PTHR43792:SF8">
    <property type="entry name" value="[RIBOSOMAL PROTEIN US5]-ALANINE N-ACETYLTRANSFERASE"/>
    <property type="match status" value="1"/>
</dbReference>
<dbReference type="PROSITE" id="PS51186">
    <property type="entry name" value="GNAT"/>
    <property type="match status" value="1"/>
</dbReference>
<dbReference type="SUPFAM" id="SSF55729">
    <property type="entry name" value="Acyl-CoA N-acyltransferases (Nat)"/>
    <property type="match status" value="1"/>
</dbReference>
<organism evidence="5 6">
    <name type="scientific">Ferrovibrio terrae</name>
    <dbReference type="NCBI Taxonomy" id="2594003"/>
    <lineage>
        <taxon>Bacteria</taxon>
        <taxon>Pseudomonadati</taxon>
        <taxon>Pseudomonadota</taxon>
        <taxon>Alphaproteobacteria</taxon>
        <taxon>Rhodospirillales</taxon>
        <taxon>Rhodospirillaceae</taxon>
        <taxon>Ferrovibrio</taxon>
    </lineage>
</organism>
<reference evidence="5 6" key="1">
    <citation type="submission" date="2019-07" db="EMBL/GenBank/DDBJ databases">
        <title>Genome sequencing for Ferrovibrio sp. K5.</title>
        <authorList>
            <person name="Park S.-J."/>
        </authorList>
    </citation>
    <scope>NUCLEOTIDE SEQUENCE [LARGE SCALE GENOMIC DNA]</scope>
    <source>
        <strain evidence="5 6">K5</strain>
    </source>
</reference>
<keyword evidence="1 5" id="KW-0808">Transferase</keyword>
<dbReference type="Pfam" id="PF13302">
    <property type="entry name" value="Acetyltransf_3"/>
    <property type="match status" value="1"/>
</dbReference>
<gene>
    <name evidence="5" type="ORF">FNB15_06485</name>
</gene>
<dbReference type="InterPro" id="IPR016181">
    <property type="entry name" value="Acyl_CoA_acyltransferase"/>
</dbReference>
<dbReference type="PANTHER" id="PTHR43792">
    <property type="entry name" value="GNAT FAMILY, PUTATIVE (AFU_ORTHOLOGUE AFUA_3G00765)-RELATED-RELATED"/>
    <property type="match status" value="1"/>
</dbReference>
<dbReference type="Proteomes" id="UP000317496">
    <property type="component" value="Chromosome"/>
</dbReference>
<evidence type="ECO:0000259" key="4">
    <source>
        <dbReference type="PROSITE" id="PS51186"/>
    </source>
</evidence>